<dbReference type="GO" id="GO:0016881">
    <property type="term" value="F:acid-amino acid ligase activity"/>
    <property type="evidence" value="ECO:0007669"/>
    <property type="project" value="InterPro"/>
</dbReference>
<dbReference type="Proteomes" id="UP001157161">
    <property type="component" value="Unassembled WGS sequence"/>
</dbReference>
<evidence type="ECO:0000313" key="1">
    <source>
        <dbReference type="EMBL" id="GMA31847.1"/>
    </source>
</evidence>
<dbReference type="Gene3D" id="3.90.190.20">
    <property type="entry name" value="Mur ligase, C-terminal domain"/>
    <property type="match status" value="1"/>
</dbReference>
<accession>A0AA37XET9</accession>
<protein>
    <submittedName>
        <fullName evidence="1">Uncharacterized protein</fullName>
    </submittedName>
</protein>
<dbReference type="EMBL" id="BSUM01000001">
    <property type="protein sequence ID" value="GMA31847.1"/>
    <property type="molecule type" value="Genomic_DNA"/>
</dbReference>
<evidence type="ECO:0000313" key="2">
    <source>
        <dbReference type="Proteomes" id="UP001157161"/>
    </source>
</evidence>
<keyword evidence="2" id="KW-1185">Reference proteome</keyword>
<comment type="caution">
    <text evidence="1">The sequence shown here is derived from an EMBL/GenBank/DDBJ whole genome shotgun (WGS) entry which is preliminary data.</text>
</comment>
<reference evidence="1" key="2">
    <citation type="submission" date="2023-02" db="EMBL/GenBank/DDBJ databases">
        <authorList>
            <person name="Sun Q."/>
            <person name="Mori K."/>
        </authorList>
    </citation>
    <scope>NUCLEOTIDE SEQUENCE</scope>
    <source>
        <strain evidence="1">NBRC 112290</strain>
    </source>
</reference>
<sequence>MGDKDVEGILVELEGALAEIVVTQSSSMRSMELDDLADLARDVFGEDRVHVAERLDDALALAVDLAEDDADGVGVGSGVVALGSVVLAAEVRTLLQRG</sequence>
<organism evidence="1 2">
    <name type="scientific">Litorihabitans aurantiacus</name>
    <dbReference type="NCBI Taxonomy" id="1930061"/>
    <lineage>
        <taxon>Bacteria</taxon>
        <taxon>Bacillati</taxon>
        <taxon>Actinomycetota</taxon>
        <taxon>Actinomycetes</taxon>
        <taxon>Micrococcales</taxon>
        <taxon>Beutenbergiaceae</taxon>
        <taxon>Litorihabitans</taxon>
    </lineage>
</organism>
<proteinExistence type="predicted"/>
<name>A0AA37XET9_9MICO</name>
<reference evidence="1" key="1">
    <citation type="journal article" date="2014" name="Int. J. Syst. Evol. Microbiol.">
        <title>Complete genome sequence of Corynebacterium casei LMG S-19264T (=DSM 44701T), isolated from a smear-ripened cheese.</title>
        <authorList>
            <consortium name="US DOE Joint Genome Institute (JGI-PGF)"/>
            <person name="Walter F."/>
            <person name="Albersmeier A."/>
            <person name="Kalinowski J."/>
            <person name="Ruckert C."/>
        </authorList>
    </citation>
    <scope>NUCLEOTIDE SEQUENCE</scope>
    <source>
        <strain evidence="1">NBRC 112290</strain>
    </source>
</reference>
<dbReference type="AlphaFoldDB" id="A0AA37XET9"/>
<gene>
    <name evidence="1" type="ORF">GCM10025875_18390</name>
</gene>
<dbReference type="SUPFAM" id="SSF53244">
    <property type="entry name" value="MurD-like peptide ligases, peptide-binding domain"/>
    <property type="match status" value="1"/>
</dbReference>
<dbReference type="InterPro" id="IPR036615">
    <property type="entry name" value="Mur_ligase_C_dom_sf"/>
</dbReference>